<proteinExistence type="inferred from homology"/>
<keyword evidence="6" id="KW-0542">Nucleomorph</keyword>
<dbReference type="Gene3D" id="2.40.50.140">
    <property type="entry name" value="Nucleic acid-binding proteins"/>
    <property type="match status" value="1"/>
</dbReference>
<dbReference type="AlphaFoldDB" id="Q98RY8"/>
<comment type="PTM">
    <text evidence="4">eIF-5A seems to be the only eukaryotic protein to have a hypusine residue which is a post-translational modification of a lysine by the addition of a butylamino group.</text>
</comment>
<reference evidence="6 7" key="1">
    <citation type="journal article" date="2001" name="Nature">
        <title>The highly reduced genome of an enslaved algal nucleus.</title>
        <authorList>
            <person name="Douglas S."/>
            <person name="Zauner S."/>
            <person name="Fraunholz M."/>
            <person name="Beaton M."/>
            <person name="Penny S."/>
            <person name="Deng L."/>
            <person name="Wu X."/>
            <person name="Reith M."/>
            <person name="Cavalier-Smith T."/>
            <person name="Maier U."/>
        </authorList>
    </citation>
    <scope>NUCLEOTIDE SEQUENCE [LARGE SCALE GENOMIC DNA]</scope>
</reference>
<dbReference type="InterPro" id="IPR008991">
    <property type="entry name" value="Translation_prot_SH3-like_sf"/>
</dbReference>
<dbReference type="NCBIfam" id="TIGR00037">
    <property type="entry name" value="eIF_5A"/>
    <property type="match status" value="1"/>
</dbReference>
<dbReference type="SUPFAM" id="SSF50249">
    <property type="entry name" value="Nucleic acid-binding proteins"/>
    <property type="match status" value="1"/>
</dbReference>
<dbReference type="FunFam" id="2.40.50.140:FF:000034">
    <property type="entry name" value="Eukaryotic translation initiation factor 5A"/>
    <property type="match status" value="1"/>
</dbReference>
<dbReference type="GO" id="GO:0003723">
    <property type="term" value="F:RNA binding"/>
    <property type="evidence" value="ECO:0007669"/>
    <property type="project" value="InterPro"/>
</dbReference>
<dbReference type="SUPFAM" id="SSF50104">
    <property type="entry name" value="Translation proteins SH3-like domain"/>
    <property type="match status" value="1"/>
</dbReference>
<dbReference type="InterPro" id="IPR019769">
    <property type="entry name" value="Trans_elong_IF5A_hypusine_site"/>
</dbReference>
<evidence type="ECO:0000313" key="7">
    <source>
        <dbReference type="Proteomes" id="UP000242167"/>
    </source>
</evidence>
<sequence>MDQEQYNIINDNGASETTPIKAGNCKKGGLLVIKGNPCKIIDISTSKTGKHGHAKAIITAVDIFTGKKYQESAPTSHNLDQPNLTKTEYQLIHIEEDGFVSLMDEDGNIREDLSLDLKNDEIHVKIKNEFDQSKEIVVTVMKCLQKEKIISFKENNKI</sequence>
<evidence type="ECO:0000259" key="5">
    <source>
        <dbReference type="SMART" id="SM01376"/>
    </source>
</evidence>
<gene>
    <name evidence="6" type="primary">eif5A</name>
</gene>
<dbReference type="GO" id="GO:0043022">
    <property type="term" value="F:ribosome binding"/>
    <property type="evidence" value="ECO:0007669"/>
    <property type="project" value="UniProtKB-UniRule"/>
</dbReference>
<evidence type="ECO:0000256" key="3">
    <source>
        <dbReference type="ARBA" id="ARBA00023071"/>
    </source>
</evidence>
<keyword evidence="2 4" id="KW-0648">Protein biosynthesis</keyword>
<dbReference type="Pfam" id="PF21485">
    <property type="entry name" value="IF5A-like_N"/>
    <property type="match status" value="1"/>
</dbReference>
<dbReference type="InterPro" id="IPR048670">
    <property type="entry name" value="IF5A-like_N"/>
</dbReference>
<evidence type="ECO:0000256" key="2">
    <source>
        <dbReference type="ARBA" id="ARBA00022917"/>
    </source>
</evidence>
<dbReference type="Proteomes" id="UP000242167">
    <property type="component" value="Nucleomorph 1"/>
</dbReference>
<evidence type="ECO:0000256" key="4">
    <source>
        <dbReference type="RuleBase" id="RU362005"/>
    </source>
</evidence>
<organism evidence="6 7">
    <name type="scientific">Guillardia theta</name>
    <name type="common">Cryptophyte</name>
    <name type="synonym">Cryptomonas phi</name>
    <dbReference type="NCBI Taxonomy" id="55529"/>
    <lineage>
        <taxon>Eukaryota</taxon>
        <taxon>Cryptophyceae</taxon>
        <taxon>Pyrenomonadales</taxon>
        <taxon>Geminigeraceae</taxon>
        <taxon>Guillardia</taxon>
    </lineage>
</organism>
<comment type="similarity">
    <text evidence="1 4">Belongs to the eIF-5A family.</text>
</comment>
<dbReference type="GO" id="GO:0003746">
    <property type="term" value="F:translation elongation factor activity"/>
    <property type="evidence" value="ECO:0007669"/>
    <property type="project" value="UniProtKB-UniRule"/>
</dbReference>
<dbReference type="PIRSF" id="PIRSF003025">
    <property type="entry name" value="eIF5A"/>
    <property type="match status" value="1"/>
</dbReference>
<dbReference type="InterPro" id="IPR001884">
    <property type="entry name" value="IF5A-like"/>
</dbReference>
<comment type="function">
    <text evidence="4">Translation factor that promotes translation elongation and termination, particularly upon ribosome stalling at specific amino acid sequence contexts. Binds between the exit (E) and peptidyl (P) site of the ribosome and promotes rescue of stalled ribosome: specifically required for efficient translation of polyproline-containing peptides as well as other motifs that stall the ribosome. Acts as ribosome quality control (RQC) cofactor by joining the RQC complex to facilitate peptidyl transfer during CAT tailing step.</text>
</comment>
<dbReference type="Gene3D" id="2.30.30.30">
    <property type="match status" value="1"/>
</dbReference>
<dbReference type="FunFam" id="2.30.30.30:FF:000080">
    <property type="entry name" value="Eukaryotic translation initiation factor 5A"/>
    <property type="match status" value="1"/>
</dbReference>
<keyword evidence="3 4" id="KW-0385">Hypusine</keyword>
<dbReference type="RefSeq" id="XP_001713517.1">
    <property type="nucleotide sequence ID" value="XM_001713465.1"/>
</dbReference>
<dbReference type="Pfam" id="PF01287">
    <property type="entry name" value="eIF-5a"/>
    <property type="match status" value="1"/>
</dbReference>
<evidence type="ECO:0000256" key="1">
    <source>
        <dbReference type="ARBA" id="ARBA00006016"/>
    </source>
</evidence>
<dbReference type="CDD" id="cd04468">
    <property type="entry name" value="S1_eIF5A"/>
    <property type="match status" value="1"/>
</dbReference>
<feature type="domain" description="Translation initiation factor 5A C-terminal" evidence="5">
    <location>
        <begin position="83"/>
        <end position="153"/>
    </location>
</feature>
<dbReference type="GO" id="GO:0045905">
    <property type="term" value="P:positive regulation of translational termination"/>
    <property type="evidence" value="ECO:0007669"/>
    <property type="project" value="UniProtKB-UniRule"/>
</dbReference>
<dbReference type="PROSITE" id="PS00302">
    <property type="entry name" value="IF5A_HYPUSINE"/>
    <property type="match status" value="1"/>
</dbReference>
<dbReference type="PIR" id="A90085">
    <property type="entry name" value="A90085"/>
</dbReference>
<protein>
    <recommendedName>
        <fullName evidence="4">Eukaryotic translation initiation factor 5A</fullName>
        <shortName evidence="4">eIF-5A</shortName>
    </recommendedName>
</protein>
<keyword evidence="6" id="KW-0396">Initiation factor</keyword>
<dbReference type="SMART" id="SM01376">
    <property type="entry name" value="eIF-5a"/>
    <property type="match status" value="1"/>
</dbReference>
<evidence type="ECO:0000313" key="6">
    <source>
        <dbReference type="EMBL" id="AAK39812.1"/>
    </source>
</evidence>
<dbReference type="PANTHER" id="PTHR11673">
    <property type="entry name" value="TRANSLATION INITIATION FACTOR 5A FAMILY MEMBER"/>
    <property type="match status" value="1"/>
</dbReference>
<name>Q98RY8_GUITH</name>
<dbReference type="InterPro" id="IPR014722">
    <property type="entry name" value="Rib_uL2_dom2"/>
</dbReference>
<dbReference type="EMBL" id="AF165818">
    <property type="protein sequence ID" value="AAK39812.1"/>
    <property type="molecule type" value="Genomic_DNA"/>
</dbReference>
<geneLocation type="nucleomorph" evidence="6"/>
<dbReference type="InterPro" id="IPR020189">
    <property type="entry name" value="IF5A_C"/>
</dbReference>
<accession>Q98RY8</accession>
<dbReference type="GO" id="GO:0045901">
    <property type="term" value="P:positive regulation of translational elongation"/>
    <property type="evidence" value="ECO:0007669"/>
    <property type="project" value="UniProtKB-UniRule"/>
</dbReference>
<dbReference type="GeneID" id="857300"/>
<dbReference type="InterPro" id="IPR012340">
    <property type="entry name" value="NA-bd_OB-fold"/>
</dbReference>
<dbReference type="GO" id="GO:0003743">
    <property type="term" value="F:translation initiation factor activity"/>
    <property type="evidence" value="ECO:0007669"/>
    <property type="project" value="UniProtKB-KW"/>
</dbReference>